<keyword evidence="5" id="KW-1185">Reference proteome</keyword>
<feature type="compositionally biased region" description="Basic and acidic residues" evidence="1">
    <location>
        <begin position="70"/>
        <end position="84"/>
    </location>
</feature>
<feature type="region of interest" description="Disordered" evidence="1">
    <location>
        <begin position="23"/>
        <end position="87"/>
    </location>
</feature>
<organism evidence="3 5">
    <name type="scientific">Cyclotella cryptica</name>
    <dbReference type="NCBI Taxonomy" id="29204"/>
    <lineage>
        <taxon>Eukaryota</taxon>
        <taxon>Sar</taxon>
        <taxon>Stramenopiles</taxon>
        <taxon>Ochrophyta</taxon>
        <taxon>Bacillariophyta</taxon>
        <taxon>Coscinodiscophyceae</taxon>
        <taxon>Thalassiosirophycidae</taxon>
        <taxon>Stephanodiscales</taxon>
        <taxon>Stephanodiscaceae</taxon>
        <taxon>Cyclotella</taxon>
    </lineage>
</organism>
<feature type="compositionally biased region" description="Basic and acidic residues" evidence="1">
    <location>
        <begin position="249"/>
        <end position="263"/>
    </location>
</feature>
<evidence type="ECO:0000313" key="4">
    <source>
        <dbReference type="EMBL" id="KAL3790542.1"/>
    </source>
</evidence>
<dbReference type="AlphaFoldDB" id="A0ABD3NWP9"/>
<dbReference type="EMBL" id="JABMIG020000126">
    <property type="protein sequence ID" value="KAL3790542.1"/>
    <property type="molecule type" value="Genomic_DNA"/>
</dbReference>
<feature type="chain" id="PRO_5044724934" evidence="2">
    <location>
        <begin position="25"/>
        <end position="263"/>
    </location>
</feature>
<reference evidence="3" key="2">
    <citation type="submission" date="2024-11" db="EMBL/GenBank/DDBJ databases">
        <authorList>
            <person name="Roberts W.R."/>
            <person name="Alverson A.J."/>
        </authorList>
    </citation>
    <scope>NUCLEOTIDE SEQUENCE</scope>
    <source>
        <strain evidence="3">CCMP332</strain>
    </source>
</reference>
<protein>
    <submittedName>
        <fullName evidence="3">Uncharacterized protein</fullName>
    </submittedName>
</protein>
<dbReference type="Proteomes" id="UP001516023">
    <property type="component" value="Unassembled WGS sequence"/>
</dbReference>
<feature type="signal peptide" evidence="2">
    <location>
        <begin position="1"/>
        <end position="24"/>
    </location>
</feature>
<sequence length="263" mass="27651">MKSSTRLALMAILALSLLTSTAQASPNQSLKLKGNERRRRLGNLRSIDRDHKKGDEPTVSPSLSPTESPTCEKKCKEREDDDKVITFAPTPAPVAASTTPEPTFMDDFVVTTPSPVSQETGETSSNGGIGISVDVGGDNNVVDVNVVITQNGNSVTTPDGGADDFVEDDFLYDDYAGSVSMSMSTSMSMGDYVDDGDYSNYGPDEVDGDDAASASDPAADENAATGDDGVDPAAAEFDDDFAAFFSDPNSKKTDGPTAKEDMV</sequence>
<reference evidence="3 5" key="1">
    <citation type="journal article" date="2020" name="G3 (Bethesda)">
        <title>Improved Reference Genome for Cyclotella cryptica CCMP332, a Model for Cell Wall Morphogenesis, Salinity Adaptation, and Lipid Production in Diatoms (Bacillariophyta).</title>
        <authorList>
            <person name="Roberts W.R."/>
            <person name="Downey K.M."/>
            <person name="Ruck E.C."/>
            <person name="Traller J.C."/>
            <person name="Alverson A.J."/>
        </authorList>
    </citation>
    <scope>NUCLEOTIDE SEQUENCE [LARGE SCALE GENOMIC DNA]</scope>
    <source>
        <strain evidence="3 5">CCMP332</strain>
    </source>
</reference>
<proteinExistence type="predicted"/>
<gene>
    <name evidence="4" type="ORF">HJC23_007691</name>
    <name evidence="3" type="ORF">HJC23_008965</name>
</gene>
<feature type="compositionally biased region" description="Low complexity" evidence="1">
    <location>
        <begin position="211"/>
        <end position="224"/>
    </location>
</feature>
<name>A0ABD3NWP9_9STRA</name>
<evidence type="ECO:0000256" key="1">
    <source>
        <dbReference type="SAM" id="MobiDB-lite"/>
    </source>
</evidence>
<feature type="compositionally biased region" description="Basic and acidic residues" evidence="1">
    <location>
        <begin position="46"/>
        <end position="56"/>
    </location>
</feature>
<feature type="region of interest" description="Disordered" evidence="1">
    <location>
        <begin position="186"/>
        <end position="263"/>
    </location>
</feature>
<dbReference type="EMBL" id="JABMIG020000382">
    <property type="protein sequence ID" value="KAL3779626.1"/>
    <property type="molecule type" value="Genomic_DNA"/>
</dbReference>
<comment type="caution">
    <text evidence="3">The sequence shown here is derived from an EMBL/GenBank/DDBJ whole genome shotgun (WGS) entry which is preliminary data.</text>
</comment>
<evidence type="ECO:0000256" key="2">
    <source>
        <dbReference type="SAM" id="SignalP"/>
    </source>
</evidence>
<evidence type="ECO:0000313" key="3">
    <source>
        <dbReference type="EMBL" id="KAL3779626.1"/>
    </source>
</evidence>
<evidence type="ECO:0000313" key="5">
    <source>
        <dbReference type="Proteomes" id="UP001516023"/>
    </source>
</evidence>
<keyword evidence="2" id="KW-0732">Signal</keyword>
<feature type="compositionally biased region" description="Polar residues" evidence="1">
    <location>
        <begin position="59"/>
        <end position="69"/>
    </location>
</feature>
<accession>A0ABD3NWP9</accession>